<keyword evidence="3" id="KW-0479">Metal-binding</keyword>
<evidence type="ECO:0000256" key="2">
    <source>
        <dbReference type="ARBA" id="ARBA00007749"/>
    </source>
</evidence>
<dbReference type="PANTHER" id="PTHR42978:SF2">
    <property type="entry name" value="102 KBASES UNSTABLE REGION: FROM 1 TO 119443"/>
    <property type="match status" value="1"/>
</dbReference>
<dbReference type="AlphaFoldDB" id="A0A5R9AM85"/>
<dbReference type="Proteomes" id="UP000306544">
    <property type="component" value="Unassembled WGS sequence"/>
</dbReference>
<comment type="cofactor">
    <cofactor evidence="1">
        <name>Zn(2+)</name>
        <dbReference type="ChEBI" id="CHEBI:29105"/>
    </cofactor>
</comment>
<dbReference type="SMART" id="SM00849">
    <property type="entry name" value="Lactamase_B"/>
    <property type="match status" value="1"/>
</dbReference>
<evidence type="ECO:0000259" key="6">
    <source>
        <dbReference type="SMART" id="SM00849"/>
    </source>
</evidence>
<dbReference type="InterPro" id="IPR001279">
    <property type="entry name" value="Metallo-B-lactamas"/>
</dbReference>
<dbReference type="Gene3D" id="3.60.15.10">
    <property type="entry name" value="Ribonuclease Z/Hydroxyacylglutathione hydrolase-like"/>
    <property type="match status" value="1"/>
</dbReference>
<dbReference type="SUPFAM" id="SSF56281">
    <property type="entry name" value="Metallo-hydrolase/oxidoreductase"/>
    <property type="match status" value="1"/>
</dbReference>
<evidence type="ECO:0000256" key="1">
    <source>
        <dbReference type="ARBA" id="ARBA00001947"/>
    </source>
</evidence>
<sequence>MDRTGRDRFPDQTRSLRMVHVDVAIQPIVLRFSLIGNEISYHFAAGADSQLDEMEKRFGIDPKRDTVFDSNLGFLPVATTLLIRGEKTIVVDPGNHHTSSYGILPSALHKLGVDTNEVDLVVATHCHHDHMAGVSVFEGAELVVGEGELEFAREIYGNSKTEAMISGAGSTTEVPLGGSLQLCTGVRAISTPGHTPGSISVLIETDVERYIATGDAAMTRREFETQELGHWYAGAQREQMARSLQAIHDLKPTVVFPGHDRAFRPGAPI</sequence>
<organism evidence="7 8">
    <name type="scientific">Nesterenkonia sphaerica</name>
    <dbReference type="NCBI Taxonomy" id="1804988"/>
    <lineage>
        <taxon>Bacteria</taxon>
        <taxon>Bacillati</taxon>
        <taxon>Actinomycetota</taxon>
        <taxon>Actinomycetes</taxon>
        <taxon>Micrococcales</taxon>
        <taxon>Micrococcaceae</taxon>
        <taxon>Nesterenkonia</taxon>
    </lineage>
</organism>
<evidence type="ECO:0000256" key="4">
    <source>
        <dbReference type="ARBA" id="ARBA00022801"/>
    </source>
</evidence>
<dbReference type="InterPro" id="IPR051013">
    <property type="entry name" value="MBL_superfamily_lactonases"/>
</dbReference>
<gene>
    <name evidence="7" type="ORF">FEF27_00370</name>
</gene>
<evidence type="ECO:0000313" key="7">
    <source>
        <dbReference type="EMBL" id="TLP79880.1"/>
    </source>
</evidence>
<dbReference type="GO" id="GO:0046872">
    <property type="term" value="F:metal ion binding"/>
    <property type="evidence" value="ECO:0007669"/>
    <property type="project" value="UniProtKB-KW"/>
</dbReference>
<evidence type="ECO:0000313" key="8">
    <source>
        <dbReference type="Proteomes" id="UP000306544"/>
    </source>
</evidence>
<accession>A0A5R9AM85</accession>
<dbReference type="InterPro" id="IPR036866">
    <property type="entry name" value="RibonucZ/Hydroxyglut_hydro"/>
</dbReference>
<protein>
    <submittedName>
        <fullName evidence="7">MBL fold metallo-hydrolase</fullName>
    </submittedName>
</protein>
<dbReference type="EMBL" id="VAWA01000001">
    <property type="protein sequence ID" value="TLP79880.1"/>
    <property type="molecule type" value="Genomic_DNA"/>
</dbReference>
<dbReference type="OrthoDB" id="3196337at2"/>
<keyword evidence="5" id="KW-0862">Zinc</keyword>
<proteinExistence type="inferred from homology"/>
<reference evidence="7 8" key="1">
    <citation type="submission" date="2019-05" db="EMBL/GenBank/DDBJ databases">
        <title>Nesterenkonia sp. GY239, isolated from the Southern Atlantic Ocean.</title>
        <authorList>
            <person name="Zhang G."/>
        </authorList>
    </citation>
    <scope>NUCLEOTIDE SEQUENCE [LARGE SCALE GENOMIC DNA]</scope>
    <source>
        <strain evidence="7 8">GY239</strain>
    </source>
</reference>
<comment type="similarity">
    <text evidence="2">Belongs to the metallo-beta-lactamase superfamily.</text>
</comment>
<keyword evidence="4 7" id="KW-0378">Hydrolase</keyword>
<dbReference type="GO" id="GO:0016787">
    <property type="term" value="F:hydrolase activity"/>
    <property type="evidence" value="ECO:0007669"/>
    <property type="project" value="UniProtKB-KW"/>
</dbReference>
<keyword evidence="8" id="KW-1185">Reference proteome</keyword>
<feature type="domain" description="Metallo-beta-lactamase" evidence="6">
    <location>
        <begin position="76"/>
        <end position="259"/>
    </location>
</feature>
<name>A0A5R9AM85_9MICC</name>
<comment type="caution">
    <text evidence="7">The sequence shown here is derived from an EMBL/GenBank/DDBJ whole genome shotgun (WGS) entry which is preliminary data.</text>
</comment>
<dbReference type="Pfam" id="PF00753">
    <property type="entry name" value="Lactamase_B"/>
    <property type="match status" value="1"/>
</dbReference>
<dbReference type="PANTHER" id="PTHR42978">
    <property type="entry name" value="QUORUM-QUENCHING LACTONASE YTNP-RELATED-RELATED"/>
    <property type="match status" value="1"/>
</dbReference>
<evidence type="ECO:0000256" key="5">
    <source>
        <dbReference type="ARBA" id="ARBA00022833"/>
    </source>
</evidence>
<evidence type="ECO:0000256" key="3">
    <source>
        <dbReference type="ARBA" id="ARBA00022723"/>
    </source>
</evidence>